<dbReference type="SMART" id="SM00647">
    <property type="entry name" value="IBR"/>
    <property type="match status" value="1"/>
</dbReference>
<proteinExistence type="predicted"/>
<keyword evidence="9" id="KW-0175">Coiled coil</keyword>
<accession>A0ABR4CNH3</accession>
<keyword evidence="6" id="KW-0863">Zinc-finger</keyword>
<evidence type="ECO:0000256" key="6">
    <source>
        <dbReference type="ARBA" id="ARBA00022771"/>
    </source>
</evidence>
<feature type="compositionally biased region" description="Basic and acidic residues" evidence="10">
    <location>
        <begin position="135"/>
        <end position="144"/>
    </location>
</feature>
<evidence type="ECO:0000313" key="12">
    <source>
        <dbReference type="EMBL" id="KAL2070941.1"/>
    </source>
</evidence>
<evidence type="ECO:0000256" key="2">
    <source>
        <dbReference type="ARBA" id="ARBA00012251"/>
    </source>
</evidence>
<evidence type="ECO:0000256" key="10">
    <source>
        <dbReference type="SAM" id="MobiDB-lite"/>
    </source>
</evidence>
<dbReference type="PROSITE" id="PS51873">
    <property type="entry name" value="TRIAD"/>
    <property type="match status" value="1"/>
</dbReference>
<dbReference type="Proteomes" id="UP001595075">
    <property type="component" value="Unassembled WGS sequence"/>
</dbReference>
<evidence type="ECO:0000256" key="8">
    <source>
        <dbReference type="ARBA" id="ARBA00022833"/>
    </source>
</evidence>
<keyword evidence="7" id="KW-0833">Ubl conjugation pathway</keyword>
<organism evidence="12 13">
    <name type="scientific">Oculimacula yallundae</name>
    <dbReference type="NCBI Taxonomy" id="86028"/>
    <lineage>
        <taxon>Eukaryota</taxon>
        <taxon>Fungi</taxon>
        <taxon>Dikarya</taxon>
        <taxon>Ascomycota</taxon>
        <taxon>Pezizomycotina</taxon>
        <taxon>Leotiomycetes</taxon>
        <taxon>Helotiales</taxon>
        <taxon>Ploettnerulaceae</taxon>
        <taxon>Oculimacula</taxon>
    </lineage>
</organism>
<comment type="caution">
    <text evidence="12">The sequence shown here is derived from an EMBL/GenBank/DDBJ whole genome shotgun (WGS) entry which is preliminary data.</text>
</comment>
<dbReference type="InterPro" id="IPR002867">
    <property type="entry name" value="IBR_dom"/>
</dbReference>
<dbReference type="SUPFAM" id="SSF57850">
    <property type="entry name" value="RING/U-box"/>
    <property type="match status" value="1"/>
</dbReference>
<reference evidence="12 13" key="1">
    <citation type="journal article" date="2024" name="Commun. Biol.">
        <title>Comparative genomic analysis of thermophilic fungi reveals convergent evolutionary adaptations and gene losses.</title>
        <authorList>
            <person name="Steindorff A.S."/>
            <person name="Aguilar-Pontes M.V."/>
            <person name="Robinson A.J."/>
            <person name="Andreopoulos B."/>
            <person name="LaButti K."/>
            <person name="Kuo A."/>
            <person name="Mondo S."/>
            <person name="Riley R."/>
            <person name="Otillar R."/>
            <person name="Haridas S."/>
            <person name="Lipzen A."/>
            <person name="Grimwood J."/>
            <person name="Schmutz J."/>
            <person name="Clum A."/>
            <person name="Reid I.D."/>
            <person name="Moisan M.C."/>
            <person name="Butler G."/>
            <person name="Nguyen T.T.M."/>
            <person name="Dewar K."/>
            <person name="Conant G."/>
            <person name="Drula E."/>
            <person name="Henrissat B."/>
            <person name="Hansel C."/>
            <person name="Singer S."/>
            <person name="Hutchinson M.I."/>
            <person name="de Vries R.P."/>
            <person name="Natvig D.O."/>
            <person name="Powell A.J."/>
            <person name="Tsang A."/>
            <person name="Grigoriev I.V."/>
        </authorList>
    </citation>
    <scope>NUCLEOTIDE SEQUENCE [LARGE SCALE GENOMIC DNA]</scope>
    <source>
        <strain evidence="12 13">CBS 494.80</strain>
    </source>
</reference>
<name>A0ABR4CNH3_9HELO</name>
<evidence type="ECO:0000256" key="9">
    <source>
        <dbReference type="SAM" id="Coils"/>
    </source>
</evidence>
<dbReference type="InterPro" id="IPR031127">
    <property type="entry name" value="E3_UB_ligase_RBR"/>
</dbReference>
<keyword evidence="5" id="KW-0677">Repeat</keyword>
<dbReference type="CDD" id="cd20335">
    <property type="entry name" value="BRcat_RBR"/>
    <property type="match status" value="1"/>
</dbReference>
<protein>
    <recommendedName>
        <fullName evidence="2">RBR-type E3 ubiquitin transferase</fullName>
        <ecNumber evidence="2">2.3.2.31</ecNumber>
    </recommendedName>
</protein>
<feature type="region of interest" description="Disordered" evidence="10">
    <location>
        <begin position="135"/>
        <end position="178"/>
    </location>
</feature>
<dbReference type="Pfam" id="PF01485">
    <property type="entry name" value="IBR"/>
    <property type="match status" value="1"/>
</dbReference>
<evidence type="ECO:0000313" key="13">
    <source>
        <dbReference type="Proteomes" id="UP001595075"/>
    </source>
</evidence>
<keyword evidence="4" id="KW-0479">Metal-binding</keyword>
<evidence type="ECO:0000256" key="4">
    <source>
        <dbReference type="ARBA" id="ARBA00022723"/>
    </source>
</evidence>
<keyword evidence="3" id="KW-0808">Transferase</keyword>
<gene>
    <name evidence="12" type="ORF">VTL71DRAFT_13967</name>
</gene>
<dbReference type="EMBL" id="JAZHXI010000006">
    <property type="protein sequence ID" value="KAL2070941.1"/>
    <property type="molecule type" value="Genomic_DNA"/>
</dbReference>
<dbReference type="CDD" id="cd22584">
    <property type="entry name" value="Rcat_RBR_unk"/>
    <property type="match status" value="1"/>
</dbReference>
<keyword evidence="8" id="KW-0862">Zinc</keyword>
<dbReference type="Gene3D" id="1.20.120.1750">
    <property type="match status" value="1"/>
</dbReference>
<dbReference type="InterPro" id="IPR044066">
    <property type="entry name" value="TRIAD_supradom"/>
</dbReference>
<dbReference type="PANTHER" id="PTHR11685">
    <property type="entry name" value="RBR FAMILY RING FINGER AND IBR DOMAIN-CONTAINING"/>
    <property type="match status" value="1"/>
</dbReference>
<comment type="catalytic activity">
    <reaction evidence="1">
        <text>[E2 ubiquitin-conjugating enzyme]-S-ubiquitinyl-L-cysteine + [acceptor protein]-L-lysine = [E2 ubiquitin-conjugating enzyme]-L-cysteine + [acceptor protein]-N(6)-ubiquitinyl-L-lysine.</text>
        <dbReference type="EC" id="2.3.2.31"/>
    </reaction>
</comment>
<evidence type="ECO:0000256" key="1">
    <source>
        <dbReference type="ARBA" id="ARBA00001798"/>
    </source>
</evidence>
<feature type="coiled-coil region" evidence="9">
    <location>
        <begin position="474"/>
        <end position="544"/>
    </location>
</feature>
<evidence type="ECO:0000256" key="7">
    <source>
        <dbReference type="ARBA" id="ARBA00022786"/>
    </source>
</evidence>
<evidence type="ECO:0000259" key="11">
    <source>
        <dbReference type="PROSITE" id="PS51873"/>
    </source>
</evidence>
<keyword evidence="13" id="KW-1185">Reference proteome</keyword>
<evidence type="ECO:0000256" key="5">
    <source>
        <dbReference type="ARBA" id="ARBA00022737"/>
    </source>
</evidence>
<feature type="domain" description="RING-type" evidence="11">
    <location>
        <begin position="261"/>
        <end position="466"/>
    </location>
</feature>
<dbReference type="EC" id="2.3.2.31" evidence="2"/>
<sequence length="749" mass="85160">MLTAARMPGNWPLRDGEEIPVTSLRLNTNFPPGSLQTPSIVSASSSRGSRDELFFDCGPNTSLPNPSEEAIASYLAFEPVLESVSSDESVDWRRYEPPKELLEFQGATSPIIRDMLPVAIERLQTRHREEEQRRAAAARRERPIARVGRASVKPRRERESININDALEPASSDAGSSRLSGASAVSFASTDSGYTSMSIELDTHPEPTTQPKRTGKRTSIFSSIFRRKLDFDALTESNASSSTDVTQMSEPTRLASTVESMTIECVSCFDDFAAPGMITLSCHSYCAECFQRLISTALESETHWPAKCCLNPIPSANILPHLDNATKTKYQQRDAEWSIPTSDRIYCHGSNCSTWIPPKNVDSARSFAKCTKCNKKTCALCRGAYHNGSDCPQDPAVQATANLAELEGWKRCYSCHSFVEHNKGCRHMTCRCKAQFCYVCGDRWKTCSCTDEQLIAIQAQVASRREEAASAVRRTAAEVARQAVENARREAEAEELREILQEIAAFERAEEERFAAELEALRLQEEAEQRIREEERRRVEEERIAAVHRRFRQLGLEVEALSDVQRVLMAERYEFEVEVLEKERQDGLDVLAVRHPTEMNTLAAETLYKVTESEARFEQEYQARLEEERRIEDAYILELRGFYSGKPEAEYLVREARDALRQDQDKEYRFWDAYRRKQLAAIREGESRKMEAMRVRHESERRAVEGRAGIDKIEWRRRVAAEGQWIQAVTAERSAMLMEMEQEDYARGG</sequence>
<evidence type="ECO:0000256" key="3">
    <source>
        <dbReference type="ARBA" id="ARBA00022679"/>
    </source>
</evidence>